<dbReference type="EMBL" id="LK022891">
    <property type="protein sequence ID" value="VTZ71024.1"/>
    <property type="molecule type" value="Genomic_DNA"/>
</dbReference>
<evidence type="ECO:0000313" key="1">
    <source>
        <dbReference type="EMBL" id="SCN63144.1"/>
    </source>
</evidence>
<protein>
    <submittedName>
        <fullName evidence="1">Uncharacterized protein</fullName>
    </submittedName>
</protein>
<accession>A0A077TV31</accession>
<evidence type="ECO:0000313" key="2">
    <source>
        <dbReference type="EMBL" id="VTZ71024.1"/>
    </source>
</evidence>
<reference evidence="1 4" key="3">
    <citation type="submission" date="2016-08" db="EMBL/GenBank/DDBJ databases">
        <authorList>
            <consortium name="Pathogen Informatics"/>
        </authorList>
    </citation>
    <scope>NUCLEOTIDE SEQUENCE [LARGE SCALE GENOMIC DNA]</scope>
    <source>
        <strain evidence="2">AS</strain>
        <strain evidence="1 4">CB</strain>
    </source>
</reference>
<reference evidence="2" key="2">
    <citation type="submission" date="2014-05" db="EMBL/GenBank/DDBJ databases">
        <authorList>
            <person name="Aslett M.A."/>
            <person name="De Silva N."/>
        </authorList>
    </citation>
    <scope>NUCLEOTIDE SEQUENCE</scope>
    <source>
        <strain evidence="2">AS</strain>
    </source>
</reference>
<dbReference type="Proteomes" id="UP000071118">
    <property type="component" value="Chromosome 14"/>
</dbReference>
<gene>
    <name evidence="2" type="ORF">PCHAS_1434600</name>
    <name evidence="1" type="ORF">PCHCB_000456400</name>
</gene>
<dbReference type="AlphaFoldDB" id="A0A077TV31"/>
<evidence type="ECO:0000313" key="3">
    <source>
        <dbReference type="Proteomes" id="UP000071118"/>
    </source>
</evidence>
<reference evidence="2 3" key="1">
    <citation type="journal article" date="2014" name="BMC Biol.">
        <title>A comprehensive evaluation of rodent malaria parasite genomes and gene expression.</title>
        <authorList>
            <person name="Otto T.D."/>
            <person name="Bohme U."/>
            <person name="Jackson A.P."/>
            <person name="Hunt M."/>
            <person name="Franke-Fayard B."/>
            <person name="Hoeijmakers W.A."/>
            <person name="Religa A.A."/>
            <person name="Robertson L."/>
            <person name="Sanders M."/>
            <person name="Ogun S.A."/>
            <person name="Cunningham D."/>
            <person name="Erhart A."/>
            <person name="Billker O."/>
            <person name="Khan S.M."/>
            <person name="Stunnenberg H.G."/>
            <person name="Langhorne J."/>
            <person name="Holder A.A."/>
            <person name="Waters A.P."/>
            <person name="Newbold C.I."/>
            <person name="Pain A."/>
            <person name="Berriman M."/>
            <person name="Janse C.J."/>
        </authorList>
    </citation>
    <scope>NUCLEOTIDE SEQUENCE [LARGE SCALE GENOMIC DNA]</scope>
    <source>
        <strain evidence="2 3">AS</strain>
    </source>
</reference>
<dbReference type="RefSeq" id="XP_744851.2">
    <property type="nucleotide sequence ID" value="XM_739758.2"/>
</dbReference>
<dbReference type="Proteomes" id="UP000195489">
    <property type="component" value="Chromosome 14"/>
</dbReference>
<organism evidence="1 4">
    <name type="scientific">Plasmodium chabaudi chabaudi</name>
    <dbReference type="NCBI Taxonomy" id="31271"/>
    <lineage>
        <taxon>Eukaryota</taxon>
        <taxon>Sar</taxon>
        <taxon>Alveolata</taxon>
        <taxon>Apicomplexa</taxon>
        <taxon>Aconoidasida</taxon>
        <taxon>Haemosporida</taxon>
        <taxon>Plasmodiidae</taxon>
        <taxon>Plasmodium</taxon>
        <taxon>Plasmodium (Vinckeia)</taxon>
    </lineage>
</organism>
<dbReference type="EMBL" id="LT608166">
    <property type="protein sequence ID" value="SCN63144.1"/>
    <property type="molecule type" value="Genomic_DNA"/>
</dbReference>
<dbReference type="GeneID" id="3497970"/>
<dbReference type="OrthoDB" id="383635at2759"/>
<dbReference type="KEGG" id="pcb:PCHAS_1434600"/>
<sequence length="140" mass="17487">MLKNCFKSIFRFPQKCVDVYPSNYKNEFLKTNIFHYNNLIFNKNQCGVNRITNLHFFYSKYKFNFILNSNISTKRRRYFKIRKHQKKKYKKKRMGLSTIPWIPRKEKIRTYKLPNQSRLINKRFMRDKKGGRRYRLKKQR</sequence>
<keyword evidence="3" id="KW-1185">Reference proteome</keyword>
<proteinExistence type="predicted"/>
<name>A0A077TV31_PLACU</name>
<evidence type="ECO:0000313" key="4">
    <source>
        <dbReference type="Proteomes" id="UP000195489"/>
    </source>
</evidence>
<dbReference type="VEuPathDB" id="PlasmoDB:PCHAS_1434600"/>